<sequence length="49" mass="5737">MGSVMSKFCACIFCCCPDKNCQDCEKQRVEIIYNQVRDLDECFDTNEFI</sequence>
<name>A0A6C0C4U3_9ZZZZ</name>
<accession>A0A6C0C4U3</accession>
<reference evidence="1" key="1">
    <citation type="journal article" date="2020" name="Nature">
        <title>Giant virus diversity and host interactions through global metagenomics.</title>
        <authorList>
            <person name="Schulz F."/>
            <person name="Roux S."/>
            <person name="Paez-Espino D."/>
            <person name="Jungbluth S."/>
            <person name="Walsh D.A."/>
            <person name="Denef V.J."/>
            <person name="McMahon K.D."/>
            <person name="Konstantinidis K.T."/>
            <person name="Eloe-Fadrosh E.A."/>
            <person name="Kyrpides N.C."/>
            <person name="Woyke T."/>
        </authorList>
    </citation>
    <scope>NUCLEOTIDE SEQUENCE</scope>
    <source>
        <strain evidence="1">GVMAG-M-3300020185-33</strain>
    </source>
</reference>
<protein>
    <submittedName>
        <fullName evidence="1">Uncharacterized protein</fullName>
    </submittedName>
</protein>
<organism evidence="1">
    <name type="scientific">viral metagenome</name>
    <dbReference type="NCBI Taxonomy" id="1070528"/>
    <lineage>
        <taxon>unclassified sequences</taxon>
        <taxon>metagenomes</taxon>
        <taxon>organismal metagenomes</taxon>
    </lineage>
</organism>
<evidence type="ECO:0000313" key="1">
    <source>
        <dbReference type="EMBL" id="QHS99352.1"/>
    </source>
</evidence>
<dbReference type="AlphaFoldDB" id="A0A6C0C4U3"/>
<proteinExistence type="predicted"/>
<dbReference type="EMBL" id="MN739339">
    <property type="protein sequence ID" value="QHS99352.1"/>
    <property type="molecule type" value="Genomic_DNA"/>
</dbReference>